<accession>A0A369JZ53</accession>
<keyword evidence="2" id="KW-1185">Reference proteome</keyword>
<protein>
    <submittedName>
        <fullName evidence="1">Uncharacterized protein</fullName>
    </submittedName>
</protein>
<dbReference type="Proteomes" id="UP000076154">
    <property type="component" value="Unassembled WGS sequence"/>
</dbReference>
<comment type="caution">
    <text evidence="1">The sequence shown here is derived from an EMBL/GenBank/DDBJ whole genome shotgun (WGS) entry which is preliminary data.</text>
</comment>
<dbReference type="InParanoid" id="A0A369JZ53"/>
<name>A0A369JZ53_HYPMA</name>
<evidence type="ECO:0000313" key="1">
    <source>
        <dbReference type="EMBL" id="RDB27639.1"/>
    </source>
</evidence>
<reference evidence="1" key="1">
    <citation type="submission" date="2018-04" db="EMBL/GenBank/DDBJ databases">
        <title>Whole genome sequencing of Hypsizygus marmoreus.</title>
        <authorList>
            <person name="Choi I.-G."/>
            <person name="Min B."/>
            <person name="Kim J.-G."/>
            <person name="Kim S."/>
            <person name="Oh Y.-L."/>
            <person name="Kong W.-S."/>
            <person name="Park H."/>
            <person name="Jeong J."/>
            <person name="Song E.-S."/>
        </authorList>
    </citation>
    <scope>NUCLEOTIDE SEQUENCE [LARGE SCALE GENOMIC DNA]</scope>
    <source>
        <strain evidence="1">51987-8</strain>
    </source>
</reference>
<gene>
    <name evidence="1" type="ORF">Hypma_003146</name>
</gene>
<dbReference type="AlphaFoldDB" id="A0A369JZ53"/>
<sequence length="103" mass="11986">MDPFRFYPLNYFAGQDLPSSLHNTTYPLSDCCLAVDLRLVIWPHSPVISGSMKETIQLKNRRLIWETDRKQFLQNHPQQAEEVERKLRDIAALRRKAGGRAGY</sequence>
<evidence type="ECO:0000313" key="2">
    <source>
        <dbReference type="Proteomes" id="UP000076154"/>
    </source>
</evidence>
<dbReference type="EMBL" id="LUEZ02000014">
    <property type="protein sequence ID" value="RDB27639.1"/>
    <property type="molecule type" value="Genomic_DNA"/>
</dbReference>
<organism evidence="1 2">
    <name type="scientific">Hypsizygus marmoreus</name>
    <name type="common">White beech mushroom</name>
    <name type="synonym">Agaricus marmoreus</name>
    <dbReference type="NCBI Taxonomy" id="39966"/>
    <lineage>
        <taxon>Eukaryota</taxon>
        <taxon>Fungi</taxon>
        <taxon>Dikarya</taxon>
        <taxon>Basidiomycota</taxon>
        <taxon>Agaricomycotina</taxon>
        <taxon>Agaricomycetes</taxon>
        <taxon>Agaricomycetidae</taxon>
        <taxon>Agaricales</taxon>
        <taxon>Tricholomatineae</taxon>
        <taxon>Lyophyllaceae</taxon>
        <taxon>Hypsizygus</taxon>
    </lineage>
</organism>
<proteinExistence type="predicted"/>